<accession>A0A382EWL0</accession>
<evidence type="ECO:0000313" key="1">
    <source>
        <dbReference type="EMBL" id="SVB55068.1"/>
    </source>
</evidence>
<organism evidence="1">
    <name type="scientific">marine metagenome</name>
    <dbReference type="NCBI Taxonomy" id="408172"/>
    <lineage>
        <taxon>unclassified sequences</taxon>
        <taxon>metagenomes</taxon>
        <taxon>ecological metagenomes</taxon>
    </lineage>
</organism>
<gene>
    <name evidence="1" type="ORF">METZ01_LOCUS207922</name>
</gene>
<dbReference type="AlphaFoldDB" id="A0A382EWL0"/>
<sequence length="181" mass="21213">MRILWVEDDPEISKKTYFGSSILDFHDVQQVRDFDKAYVEVDYNLDKYDYVVIDINLINSVFGEYAEKLKNKFGLNKDSQFLQEAGFHIYIKLIEKGFPKERIIFFSANVSKSLNFNRILKEVRFALDKENESELKSGIDKLANFLDGPQTSKLYKVYKSKSVSDLEEFLKQFDSKKTSKL</sequence>
<feature type="non-terminal residue" evidence="1">
    <location>
        <position position="1"/>
    </location>
</feature>
<proteinExistence type="predicted"/>
<feature type="non-terminal residue" evidence="1">
    <location>
        <position position="181"/>
    </location>
</feature>
<name>A0A382EWL0_9ZZZZ</name>
<reference evidence="1" key="1">
    <citation type="submission" date="2018-05" db="EMBL/GenBank/DDBJ databases">
        <authorList>
            <person name="Lanie J.A."/>
            <person name="Ng W.-L."/>
            <person name="Kazmierczak K.M."/>
            <person name="Andrzejewski T.M."/>
            <person name="Davidsen T.M."/>
            <person name="Wayne K.J."/>
            <person name="Tettelin H."/>
            <person name="Glass J.I."/>
            <person name="Rusch D."/>
            <person name="Podicherti R."/>
            <person name="Tsui H.-C.T."/>
            <person name="Winkler M.E."/>
        </authorList>
    </citation>
    <scope>NUCLEOTIDE SEQUENCE</scope>
</reference>
<dbReference type="EMBL" id="UINC01046710">
    <property type="protein sequence ID" value="SVB55068.1"/>
    <property type="molecule type" value="Genomic_DNA"/>
</dbReference>
<protein>
    <submittedName>
        <fullName evidence="1">Uncharacterized protein</fullName>
    </submittedName>
</protein>